<dbReference type="Pfam" id="PF02545">
    <property type="entry name" value="Maf"/>
    <property type="match status" value="1"/>
</dbReference>
<evidence type="ECO:0000256" key="1">
    <source>
        <dbReference type="ARBA" id="ARBA00004496"/>
    </source>
</evidence>
<dbReference type="SUPFAM" id="SSF52972">
    <property type="entry name" value="ITPase-like"/>
    <property type="match status" value="1"/>
</dbReference>
<dbReference type="Gene3D" id="3.90.950.10">
    <property type="match status" value="1"/>
</dbReference>
<keyword evidence="4 5" id="KW-0546">Nucleotide metabolism</keyword>
<dbReference type="EC" id="3.6.1.-" evidence="5"/>
<keyword evidence="2 5" id="KW-0963">Cytoplasm</keyword>
<comment type="caution">
    <text evidence="5">Lacks conserved residue(s) required for the propagation of feature annotation.</text>
</comment>
<dbReference type="Proteomes" id="UP001201273">
    <property type="component" value="Unassembled WGS sequence"/>
</dbReference>
<feature type="active site" description="Proton acceptor" evidence="5">
    <location>
        <position position="70"/>
    </location>
</feature>
<organism evidence="6 7">
    <name type="scientific">Motilimonas cestriensis</name>
    <dbReference type="NCBI Taxonomy" id="2742685"/>
    <lineage>
        <taxon>Bacteria</taxon>
        <taxon>Pseudomonadati</taxon>
        <taxon>Pseudomonadota</taxon>
        <taxon>Gammaproteobacteria</taxon>
        <taxon>Alteromonadales</taxon>
        <taxon>Alteromonadales genera incertae sedis</taxon>
        <taxon>Motilimonas</taxon>
    </lineage>
</organism>
<proteinExistence type="inferred from homology"/>
<dbReference type="EMBL" id="JAIMJA010000009">
    <property type="protein sequence ID" value="MCE2595259.1"/>
    <property type="molecule type" value="Genomic_DNA"/>
</dbReference>
<dbReference type="PANTHER" id="PTHR43213:SF10">
    <property type="entry name" value="7-METHYL-GTP PYROPHOSPHATASE"/>
    <property type="match status" value="1"/>
</dbReference>
<evidence type="ECO:0000256" key="4">
    <source>
        <dbReference type="ARBA" id="ARBA00023080"/>
    </source>
</evidence>
<dbReference type="InterPro" id="IPR029001">
    <property type="entry name" value="ITPase-like_fam"/>
</dbReference>
<accession>A0ABS8W8D1</accession>
<evidence type="ECO:0000313" key="7">
    <source>
        <dbReference type="Proteomes" id="UP001201273"/>
    </source>
</evidence>
<dbReference type="PIRSF" id="PIRSF006305">
    <property type="entry name" value="Maf"/>
    <property type="match status" value="1"/>
</dbReference>
<evidence type="ECO:0000313" key="6">
    <source>
        <dbReference type="EMBL" id="MCE2595259.1"/>
    </source>
</evidence>
<dbReference type="NCBIfam" id="TIGR00172">
    <property type="entry name" value="maf"/>
    <property type="match status" value="1"/>
</dbReference>
<feature type="site" description="Important for substrate specificity" evidence="5">
    <location>
        <position position="13"/>
    </location>
</feature>
<reference evidence="6 7" key="1">
    <citation type="journal article" date="2022" name="Environ. Microbiol. Rep.">
        <title>Eco-phylogenetic analyses reveal divergent evolution of vitamin B12 metabolism in the marine bacterial family 'Psychromonadaceae'.</title>
        <authorList>
            <person name="Jin X."/>
            <person name="Yang Y."/>
            <person name="Cao H."/>
            <person name="Gao B."/>
            <person name="Zhao Z."/>
        </authorList>
    </citation>
    <scope>NUCLEOTIDE SEQUENCE [LARGE SCALE GENOMIC DNA]</scope>
    <source>
        <strain evidence="6 7">MKS20</strain>
    </source>
</reference>
<keyword evidence="3 5" id="KW-0378">Hydrolase</keyword>
<dbReference type="InterPro" id="IPR003697">
    <property type="entry name" value="Maf-like"/>
</dbReference>
<comment type="cofactor">
    <cofactor evidence="5">
        <name>a divalent metal cation</name>
        <dbReference type="ChEBI" id="CHEBI:60240"/>
    </cofactor>
</comment>
<dbReference type="HAMAP" id="MF_00528">
    <property type="entry name" value="Maf"/>
    <property type="match status" value="1"/>
</dbReference>
<feature type="site" description="Important for substrate specificity" evidence="5">
    <location>
        <position position="71"/>
    </location>
</feature>
<sequence>MNKKLILASTSPYRKALLEKLNLPFSTAKPDTDETPLADETALELVERLAIAKAQVIAKQHTNAIIIGSDQVCVSHGDILGKPGNYENAFAQLKAASGNKVTFYTGLAVIDSETQQVTSLVEPYIVHFRQLTDEMIDHYLTAEQPYDCAGSFKSEGFGISLFDKLEGRDPNSLIGLPLISLIEILDEAGLRVI</sequence>
<keyword evidence="7" id="KW-1185">Reference proteome</keyword>
<comment type="caution">
    <text evidence="6">The sequence shown here is derived from an EMBL/GenBank/DDBJ whole genome shotgun (WGS) entry which is preliminary data.</text>
</comment>
<evidence type="ECO:0000256" key="3">
    <source>
        <dbReference type="ARBA" id="ARBA00022801"/>
    </source>
</evidence>
<comment type="subcellular location">
    <subcellularLocation>
        <location evidence="1 5">Cytoplasm</location>
    </subcellularLocation>
</comment>
<evidence type="ECO:0000256" key="5">
    <source>
        <dbReference type="HAMAP-Rule" id="MF_00528"/>
    </source>
</evidence>
<comment type="function">
    <text evidence="5">Nucleoside triphosphate pyrophosphatase that hydrolyzes 7-methyl-GTP (m(7)GTP). May have a dual role in cell division arrest and in preventing the incorporation of modified nucleotides into cellular nucleic acids.</text>
</comment>
<comment type="catalytic activity">
    <reaction evidence="5">
        <text>N(7)-methyl-GTP + H2O = N(7)-methyl-GMP + diphosphate + H(+)</text>
        <dbReference type="Rhea" id="RHEA:58744"/>
        <dbReference type="ChEBI" id="CHEBI:15377"/>
        <dbReference type="ChEBI" id="CHEBI:15378"/>
        <dbReference type="ChEBI" id="CHEBI:33019"/>
        <dbReference type="ChEBI" id="CHEBI:58285"/>
        <dbReference type="ChEBI" id="CHEBI:87133"/>
    </reaction>
</comment>
<evidence type="ECO:0000256" key="2">
    <source>
        <dbReference type="ARBA" id="ARBA00022490"/>
    </source>
</evidence>
<dbReference type="CDD" id="cd00555">
    <property type="entry name" value="Maf"/>
    <property type="match status" value="1"/>
</dbReference>
<name>A0ABS8W8D1_9GAMM</name>
<protein>
    <recommendedName>
        <fullName evidence="5">7-methyl-GTP pyrophosphatase</fullName>
        <shortName evidence="5">m(7)GTP pyrophosphatase</shortName>
        <ecNumber evidence="5">3.6.1.-</ecNumber>
    </recommendedName>
</protein>
<gene>
    <name evidence="6" type="ORF">K6Y31_10575</name>
</gene>
<dbReference type="PANTHER" id="PTHR43213">
    <property type="entry name" value="BIFUNCTIONAL DTTP/UTP PYROPHOSPHATASE/METHYLTRANSFERASE PROTEIN-RELATED"/>
    <property type="match status" value="1"/>
</dbReference>
<feature type="site" description="Important for substrate specificity" evidence="5">
    <location>
        <position position="155"/>
    </location>
</feature>
<comment type="similarity">
    <text evidence="5">Belongs to the Maf family. YceF subfamily.</text>
</comment>
<dbReference type="RefSeq" id="WP_233052750.1">
    <property type="nucleotide sequence ID" value="NZ_JAIMJA010000009.1"/>
</dbReference>